<dbReference type="GO" id="GO:0004383">
    <property type="term" value="F:guanylate cyclase activity"/>
    <property type="evidence" value="ECO:0007669"/>
    <property type="project" value="UniProtKB-EC"/>
</dbReference>
<dbReference type="InterPro" id="IPR001828">
    <property type="entry name" value="ANF_lig-bd_rcpt"/>
</dbReference>
<proteinExistence type="predicted"/>
<feature type="domain" description="Protein kinase" evidence="17">
    <location>
        <begin position="699"/>
        <end position="969"/>
    </location>
</feature>
<dbReference type="EC" id="4.6.1.2" evidence="3"/>
<dbReference type="PRINTS" id="PR00255">
    <property type="entry name" value="NATPEPTIDER"/>
</dbReference>
<evidence type="ECO:0000256" key="3">
    <source>
        <dbReference type="ARBA" id="ARBA00012202"/>
    </source>
</evidence>
<evidence type="ECO:0000313" key="18">
    <source>
        <dbReference type="EMBL" id="CAD6192410.1"/>
    </source>
</evidence>
<dbReference type="CDD" id="cd06352">
    <property type="entry name" value="PBP1_NPR_GC-like"/>
    <property type="match status" value="1"/>
</dbReference>
<dbReference type="InterPro" id="IPR028082">
    <property type="entry name" value="Peripla_BP_I"/>
</dbReference>
<dbReference type="GO" id="GO:0004016">
    <property type="term" value="F:adenylate cyclase activity"/>
    <property type="evidence" value="ECO:0007669"/>
    <property type="project" value="TreeGrafter"/>
</dbReference>
<dbReference type="FunFam" id="1.10.510.10:FF:001284">
    <property type="entry name" value="Guanylate cyclase"/>
    <property type="match status" value="1"/>
</dbReference>
<dbReference type="GO" id="GO:0005524">
    <property type="term" value="F:ATP binding"/>
    <property type="evidence" value="ECO:0007669"/>
    <property type="project" value="InterPro"/>
</dbReference>
<evidence type="ECO:0000256" key="12">
    <source>
        <dbReference type="ARBA" id="ARBA00023180"/>
    </source>
</evidence>
<evidence type="ECO:0000256" key="2">
    <source>
        <dbReference type="ARBA" id="ARBA00004251"/>
    </source>
</evidence>
<dbReference type="Pfam" id="PF01094">
    <property type="entry name" value="ANF_receptor"/>
    <property type="match status" value="1"/>
</dbReference>
<comment type="catalytic activity">
    <reaction evidence="1">
        <text>GTP = 3',5'-cyclic GMP + diphosphate</text>
        <dbReference type="Rhea" id="RHEA:13665"/>
        <dbReference type="ChEBI" id="CHEBI:33019"/>
        <dbReference type="ChEBI" id="CHEBI:37565"/>
        <dbReference type="ChEBI" id="CHEBI:57746"/>
        <dbReference type="EC" id="4.6.1.2"/>
    </reaction>
</comment>
<dbReference type="Pfam" id="PF07714">
    <property type="entry name" value="PK_Tyr_Ser-Thr"/>
    <property type="match status" value="1"/>
</dbReference>
<evidence type="ECO:0000256" key="5">
    <source>
        <dbReference type="ARBA" id="ARBA00022692"/>
    </source>
</evidence>
<keyword evidence="12" id="KW-0325">Glycoprotein</keyword>
<evidence type="ECO:0000256" key="13">
    <source>
        <dbReference type="ARBA" id="ARBA00023239"/>
    </source>
</evidence>
<evidence type="ECO:0000259" key="17">
    <source>
        <dbReference type="PROSITE" id="PS50011"/>
    </source>
</evidence>
<evidence type="ECO:0000256" key="1">
    <source>
        <dbReference type="ARBA" id="ARBA00001436"/>
    </source>
</evidence>
<keyword evidence="9" id="KW-0342">GTP-binding</keyword>
<evidence type="ECO:0000256" key="4">
    <source>
        <dbReference type="ARBA" id="ARBA00022475"/>
    </source>
</evidence>
<dbReference type="GO" id="GO:0005525">
    <property type="term" value="F:GTP binding"/>
    <property type="evidence" value="ECO:0007669"/>
    <property type="project" value="UniProtKB-KW"/>
</dbReference>
<keyword evidence="6" id="KW-0732">Signal</keyword>
<keyword evidence="7" id="KW-0547">Nucleotide-binding</keyword>
<dbReference type="PANTHER" id="PTHR11920">
    <property type="entry name" value="GUANYLYL CYCLASE"/>
    <property type="match status" value="1"/>
</dbReference>
<keyword evidence="11" id="KW-0675">Receptor</keyword>
<keyword evidence="4" id="KW-1003">Cell membrane</keyword>
<evidence type="ECO:0000256" key="15">
    <source>
        <dbReference type="SAM" id="MobiDB-lite"/>
    </source>
</evidence>
<evidence type="ECO:0000256" key="11">
    <source>
        <dbReference type="ARBA" id="ARBA00023170"/>
    </source>
</evidence>
<evidence type="ECO:0000256" key="8">
    <source>
        <dbReference type="ARBA" id="ARBA00022989"/>
    </source>
</evidence>
<feature type="transmembrane region" description="Helical" evidence="16">
    <location>
        <begin position="639"/>
        <end position="665"/>
    </location>
</feature>
<dbReference type="InterPro" id="IPR011009">
    <property type="entry name" value="Kinase-like_dom_sf"/>
</dbReference>
<sequence>MATSVVIGSGKVAETLAALMCTTGRRVALCAPRLQSQKYIRQVIQADSEQKIPMMFIDDLKHQQTLAARSYNRLSVNVDLNNIKEVHEIIDATTAEESDLLIPMHSQHVSLRLYDPILETKSAKIFAHVQTDNAALQRVYELLYSMGISVLSCEESKVADRIVSDMFAVKKSDQLTKLMTTLTSPLQSATRETPKNNPAMADAVGWQNSASAIEIAVDRIKKEHLIDDIYLNFIYVIDDCIESKAAGLSSQLFIDANVSAIIGPSCNAAALSVANLAAFYNTAILTWGLTIASALLDKQRYPTSITISPVSQTVSVGIYETMLKFQWTEFSYIYVDDEKCPYFKEDLEQALTSDSNYTTMARVVLLTDLSTANIRRQLEKLKSVSRIFVLCMPETGPNVKRTLMLEAHDLGMTNDEYLYLFAGPKSTAYQRNLEQTSSSGEVVAIWVDWEKNPDGRDEDARKAFLRTMVLVATPIEGQEYADFKKEVVQRMKVAPFFCVEECAAHEYQEAAEYADQLHDTVYLYALILNRTLQEQNIESIRNGSGLLVKTAIEFDGMSGQVRMNEDGQRMPNMILANLDSTGAQRTVATLAIDGRLVNWTYAIEDQGLIWDAYRGNQPLTRPLCGFTGTNCPINFFVDYLFVVIIVGFIIALCLVAAILAIYCIIKTRKLEQKRLDDLWHISKIMLKPIVASSKKAQEIHSSRSLQSGATAHTSSTRITFDRQAETARYAFFIYENEFVAARKHPVRVMLLQSDRSRLREMRTMEHENLNRFIGMCIDAPTCMSIWRYCTRGSLKDVIRKSSINMDGFFIYCLIKDVASGLAYLHSSQLGKHGRLTSSCCLISDRWQVKITDFGLSFLQDQEKRTENELLYTAPEILRQGDSAEGTREGDFFAIICSELVGQTSAWDLENRKEDVDEIVFMLKRGGKSFRPDLIMREGDLNPGLGHLIRECWEENPQNRPSIETINKLMRNMNDGRNANPDGPRLLGLGKSTRQAWKTRSKKG</sequence>
<dbReference type="Proteomes" id="UP000835052">
    <property type="component" value="Unassembled WGS sequence"/>
</dbReference>
<keyword evidence="8 16" id="KW-1133">Transmembrane helix</keyword>
<protein>
    <recommendedName>
        <fullName evidence="3">guanylate cyclase</fullName>
        <ecNumber evidence="3">4.6.1.2</ecNumber>
    </recommendedName>
</protein>
<dbReference type="AlphaFoldDB" id="A0A8S1HGG3"/>
<evidence type="ECO:0000256" key="10">
    <source>
        <dbReference type="ARBA" id="ARBA00023136"/>
    </source>
</evidence>
<dbReference type="FunFam" id="3.40.50.2300:FF:000241">
    <property type="entry name" value="Guanylate cyclase"/>
    <property type="match status" value="1"/>
</dbReference>
<name>A0A8S1HGG3_9PELO</name>
<accession>A0A8S1HGG3</accession>
<comment type="subcellular location">
    <subcellularLocation>
        <location evidence="2">Cell membrane</location>
        <topology evidence="2">Single-pass type I membrane protein</topology>
    </subcellularLocation>
</comment>
<dbReference type="InterPro" id="IPR000719">
    <property type="entry name" value="Prot_kinase_dom"/>
</dbReference>
<dbReference type="Gene3D" id="1.10.510.10">
    <property type="entry name" value="Transferase(Phosphotransferase) domain 1"/>
    <property type="match status" value="1"/>
</dbReference>
<organism evidence="18 19">
    <name type="scientific">Caenorhabditis auriculariae</name>
    <dbReference type="NCBI Taxonomy" id="2777116"/>
    <lineage>
        <taxon>Eukaryota</taxon>
        <taxon>Metazoa</taxon>
        <taxon>Ecdysozoa</taxon>
        <taxon>Nematoda</taxon>
        <taxon>Chromadorea</taxon>
        <taxon>Rhabditida</taxon>
        <taxon>Rhabditina</taxon>
        <taxon>Rhabditomorpha</taxon>
        <taxon>Rhabditoidea</taxon>
        <taxon>Rhabditidae</taxon>
        <taxon>Peloderinae</taxon>
        <taxon>Caenorhabditis</taxon>
    </lineage>
</organism>
<gene>
    <name evidence="18" type="ORF">CAUJ_LOCUS8329</name>
</gene>
<dbReference type="InterPro" id="IPR001245">
    <property type="entry name" value="Ser-Thr/Tyr_kinase_cat_dom"/>
</dbReference>
<dbReference type="EMBL" id="CAJGYM010000027">
    <property type="protein sequence ID" value="CAD6192410.1"/>
    <property type="molecule type" value="Genomic_DNA"/>
</dbReference>
<evidence type="ECO:0000313" key="19">
    <source>
        <dbReference type="Proteomes" id="UP000835052"/>
    </source>
</evidence>
<reference evidence="18" key="1">
    <citation type="submission" date="2020-10" db="EMBL/GenBank/DDBJ databases">
        <authorList>
            <person name="Kikuchi T."/>
        </authorList>
    </citation>
    <scope>NUCLEOTIDE SEQUENCE</scope>
    <source>
        <strain evidence="18">NKZ352</strain>
    </source>
</reference>
<dbReference type="Gene3D" id="3.40.50.2300">
    <property type="match status" value="2"/>
</dbReference>
<dbReference type="SUPFAM" id="SSF53822">
    <property type="entry name" value="Periplasmic binding protein-like I"/>
    <property type="match status" value="1"/>
</dbReference>
<keyword evidence="19" id="KW-1185">Reference proteome</keyword>
<keyword evidence="14" id="KW-0141">cGMP biosynthesis</keyword>
<evidence type="ECO:0000256" key="6">
    <source>
        <dbReference type="ARBA" id="ARBA00022729"/>
    </source>
</evidence>
<keyword evidence="10 16" id="KW-0472">Membrane</keyword>
<dbReference type="InterPro" id="IPR001170">
    <property type="entry name" value="ANPR/GUC"/>
</dbReference>
<evidence type="ECO:0000256" key="9">
    <source>
        <dbReference type="ARBA" id="ARBA00023134"/>
    </source>
</evidence>
<dbReference type="InterPro" id="IPR050401">
    <property type="entry name" value="Cyclic_nucleotide_synthase"/>
</dbReference>
<dbReference type="PROSITE" id="PS50011">
    <property type="entry name" value="PROTEIN_KINASE_DOM"/>
    <property type="match status" value="1"/>
</dbReference>
<dbReference type="GO" id="GO:0001653">
    <property type="term" value="F:peptide receptor activity"/>
    <property type="evidence" value="ECO:0007669"/>
    <property type="project" value="TreeGrafter"/>
</dbReference>
<feature type="region of interest" description="Disordered" evidence="15">
    <location>
        <begin position="973"/>
        <end position="1003"/>
    </location>
</feature>
<dbReference type="PANTHER" id="PTHR11920:SF375">
    <property type="entry name" value="RECEPTOR-TYPE GUANYLATE CYCLASE GCY-13"/>
    <property type="match status" value="1"/>
</dbReference>
<dbReference type="OrthoDB" id="302535at2759"/>
<evidence type="ECO:0000256" key="16">
    <source>
        <dbReference type="SAM" id="Phobius"/>
    </source>
</evidence>
<dbReference type="SUPFAM" id="SSF56112">
    <property type="entry name" value="Protein kinase-like (PK-like)"/>
    <property type="match status" value="1"/>
</dbReference>
<comment type="caution">
    <text evidence="18">The sequence shown here is derived from an EMBL/GenBank/DDBJ whole genome shotgun (WGS) entry which is preliminary data.</text>
</comment>
<evidence type="ECO:0000256" key="7">
    <source>
        <dbReference type="ARBA" id="ARBA00022741"/>
    </source>
</evidence>
<dbReference type="GO" id="GO:0005886">
    <property type="term" value="C:plasma membrane"/>
    <property type="evidence" value="ECO:0007669"/>
    <property type="project" value="UniProtKB-SubCell"/>
</dbReference>
<evidence type="ECO:0000256" key="14">
    <source>
        <dbReference type="ARBA" id="ARBA00023293"/>
    </source>
</evidence>
<keyword evidence="5 16" id="KW-0812">Transmembrane</keyword>
<dbReference type="GO" id="GO:0007168">
    <property type="term" value="P:receptor guanylyl cyclase signaling pathway"/>
    <property type="evidence" value="ECO:0007669"/>
    <property type="project" value="TreeGrafter"/>
</dbReference>
<dbReference type="GO" id="GO:0004672">
    <property type="term" value="F:protein kinase activity"/>
    <property type="evidence" value="ECO:0007669"/>
    <property type="project" value="InterPro"/>
</dbReference>
<keyword evidence="13" id="KW-0456">Lyase</keyword>